<evidence type="ECO:0000256" key="2">
    <source>
        <dbReference type="ARBA" id="ARBA00022741"/>
    </source>
</evidence>
<dbReference type="Gene3D" id="3.40.50.300">
    <property type="entry name" value="P-loop containing nucleotide triphosphate hydrolases"/>
    <property type="match status" value="1"/>
</dbReference>
<dbReference type="GO" id="GO:0016887">
    <property type="term" value="F:ATP hydrolysis activity"/>
    <property type="evidence" value="ECO:0007669"/>
    <property type="project" value="InterPro"/>
</dbReference>
<keyword evidence="6" id="KW-1185">Reference proteome</keyword>
<dbReference type="InterPro" id="IPR027417">
    <property type="entry name" value="P-loop_NTPase"/>
</dbReference>
<evidence type="ECO:0000259" key="4">
    <source>
        <dbReference type="PROSITE" id="PS50893"/>
    </source>
</evidence>
<name>A0A9Y2IBX6_9PSEU</name>
<evidence type="ECO:0000313" key="6">
    <source>
        <dbReference type="Proteomes" id="UP001236014"/>
    </source>
</evidence>
<accession>A0A9Y2IBX6</accession>
<dbReference type="InterPro" id="IPR003593">
    <property type="entry name" value="AAA+_ATPase"/>
</dbReference>
<dbReference type="PROSITE" id="PS50893">
    <property type="entry name" value="ABC_TRANSPORTER_2"/>
    <property type="match status" value="1"/>
</dbReference>
<dbReference type="KEGG" id="acab:QRX50_40210"/>
<keyword evidence="1" id="KW-0813">Transport</keyword>
<reference evidence="5 6" key="1">
    <citation type="submission" date="2023-06" db="EMBL/GenBank/DDBJ databases">
        <authorList>
            <person name="Oyuntsetseg B."/>
            <person name="Kim S.B."/>
        </authorList>
    </citation>
    <scope>NUCLEOTIDE SEQUENCE [LARGE SCALE GENOMIC DNA]</scope>
    <source>
        <strain evidence="5 6">2-15</strain>
    </source>
</reference>
<feature type="domain" description="ABC transporter" evidence="4">
    <location>
        <begin position="8"/>
        <end position="242"/>
    </location>
</feature>
<dbReference type="AlphaFoldDB" id="A0A9Y2IBX6"/>
<dbReference type="InterPro" id="IPR003439">
    <property type="entry name" value="ABC_transporter-like_ATP-bd"/>
</dbReference>
<evidence type="ECO:0000313" key="5">
    <source>
        <dbReference type="EMBL" id="WIX77570.1"/>
    </source>
</evidence>
<dbReference type="SMART" id="SM00382">
    <property type="entry name" value="AAA"/>
    <property type="match status" value="1"/>
</dbReference>
<protein>
    <submittedName>
        <fullName evidence="5">ABC transporter ATP-binding protein</fullName>
    </submittedName>
</protein>
<dbReference type="GO" id="GO:0005524">
    <property type="term" value="F:ATP binding"/>
    <property type="evidence" value="ECO:0007669"/>
    <property type="project" value="UniProtKB-KW"/>
</dbReference>
<dbReference type="PANTHER" id="PTHR42788">
    <property type="entry name" value="TAURINE IMPORT ATP-BINDING PROTEIN-RELATED"/>
    <property type="match status" value="1"/>
</dbReference>
<evidence type="ECO:0000256" key="3">
    <source>
        <dbReference type="ARBA" id="ARBA00022840"/>
    </source>
</evidence>
<dbReference type="PANTHER" id="PTHR42788:SF13">
    <property type="entry name" value="ALIPHATIC SULFONATES IMPORT ATP-BINDING PROTEIN SSUB"/>
    <property type="match status" value="1"/>
</dbReference>
<proteinExistence type="predicted"/>
<dbReference type="SUPFAM" id="SSF52540">
    <property type="entry name" value="P-loop containing nucleoside triphosphate hydrolases"/>
    <property type="match status" value="1"/>
</dbReference>
<dbReference type="CDD" id="cd03293">
    <property type="entry name" value="ABC_NrtD_SsuB_transporters"/>
    <property type="match status" value="1"/>
</dbReference>
<dbReference type="InterPro" id="IPR050166">
    <property type="entry name" value="ABC_transporter_ATP-bind"/>
</dbReference>
<dbReference type="RefSeq" id="WP_285968311.1">
    <property type="nucleotide sequence ID" value="NZ_CP127294.1"/>
</dbReference>
<organism evidence="5 6">
    <name type="scientific">Amycolatopsis carbonis</name>
    <dbReference type="NCBI Taxonomy" id="715471"/>
    <lineage>
        <taxon>Bacteria</taxon>
        <taxon>Bacillati</taxon>
        <taxon>Actinomycetota</taxon>
        <taxon>Actinomycetes</taxon>
        <taxon>Pseudonocardiales</taxon>
        <taxon>Pseudonocardiaceae</taxon>
        <taxon>Amycolatopsis</taxon>
    </lineage>
</organism>
<keyword evidence="3 5" id="KW-0067">ATP-binding</keyword>
<gene>
    <name evidence="5" type="ORF">QRX50_40210</name>
</gene>
<keyword evidence="2" id="KW-0547">Nucleotide-binding</keyword>
<dbReference type="Pfam" id="PF00005">
    <property type="entry name" value="ABC_tran"/>
    <property type="match status" value="1"/>
</dbReference>
<dbReference type="InterPro" id="IPR017871">
    <property type="entry name" value="ABC_transporter-like_CS"/>
</dbReference>
<dbReference type="EMBL" id="CP127294">
    <property type="protein sequence ID" value="WIX77570.1"/>
    <property type="molecule type" value="Genomic_DNA"/>
</dbReference>
<sequence>MSAPTACIEIEHVSKRYQRPGRKAESFLAVSDVHFDIRQGEFISLIGASGCGKTTLLRMMSGLIPVDDGQIRINGNPVQGVPGSIGFVFQEPALLPWKTVRENMVFALKAKELPPDEVDAAIAAKLEMTSLQDFAGYFPSALSGGMQQRAGLARALACDPDVLFMDEPLSALDAFTRRRLQQDIATIIEGIGATTVLVTHDVDEAVFFSDRIVVMGTSPGSVRDVVEVPFPTPRTHAELLGDPEVAKLRDHVLGIVLGLH</sequence>
<dbReference type="PROSITE" id="PS00211">
    <property type="entry name" value="ABC_TRANSPORTER_1"/>
    <property type="match status" value="1"/>
</dbReference>
<dbReference type="Proteomes" id="UP001236014">
    <property type="component" value="Chromosome"/>
</dbReference>
<evidence type="ECO:0000256" key="1">
    <source>
        <dbReference type="ARBA" id="ARBA00022448"/>
    </source>
</evidence>